<dbReference type="Proteomes" id="UP000812013">
    <property type="component" value="Unassembled WGS sequence"/>
</dbReference>
<accession>A0ABS6Z4M1</accession>
<sequence length="175" mass="19370">MIDRIRRGFRDHEVNLVLARGSSLAALTAGLRAQRREPLSLGETDGWAWGVHEMVTAETDGQEVDYRRICADGSELVVFVTEPCSVKAHAPRVMYFRDGRCILTFSLEDIEQRAGDNPDHLSPELLAAGLIGPDAYCDEDEADDGHDCFDHCADDRARIVQVVVDFFGLPEVVAP</sequence>
<evidence type="ECO:0000313" key="2">
    <source>
        <dbReference type="Proteomes" id="UP000812013"/>
    </source>
</evidence>
<evidence type="ECO:0000313" key="1">
    <source>
        <dbReference type="EMBL" id="MBW5482178.1"/>
    </source>
</evidence>
<protein>
    <submittedName>
        <fullName evidence="1">Uncharacterized protein</fullName>
    </submittedName>
</protein>
<proteinExistence type="predicted"/>
<comment type="caution">
    <text evidence="1">The sequence shown here is derived from an EMBL/GenBank/DDBJ whole genome shotgun (WGS) entry which is preliminary data.</text>
</comment>
<organism evidence="1 2">
    <name type="scientific">Streptomyces bambusae</name>
    <dbReference type="NCBI Taxonomy" id="1550616"/>
    <lineage>
        <taxon>Bacteria</taxon>
        <taxon>Bacillati</taxon>
        <taxon>Actinomycetota</taxon>
        <taxon>Actinomycetes</taxon>
        <taxon>Kitasatosporales</taxon>
        <taxon>Streptomycetaceae</taxon>
        <taxon>Streptomyces</taxon>
    </lineage>
</organism>
<reference evidence="1 2" key="1">
    <citation type="submission" date="2019-12" db="EMBL/GenBank/DDBJ databases">
        <title>Genome sequence of Streptomyces bambusae.</title>
        <authorList>
            <person name="Bansal K."/>
            <person name="Choksket S."/>
            <person name="Korpole S."/>
            <person name="Patil P.B."/>
        </authorList>
    </citation>
    <scope>NUCLEOTIDE SEQUENCE [LARGE SCALE GENOMIC DNA]</scope>
    <source>
        <strain evidence="1 2">SK60</strain>
    </source>
</reference>
<dbReference type="EMBL" id="WTFF01000048">
    <property type="protein sequence ID" value="MBW5482178.1"/>
    <property type="molecule type" value="Genomic_DNA"/>
</dbReference>
<keyword evidence="2" id="KW-1185">Reference proteome</keyword>
<gene>
    <name evidence="1" type="ORF">GPJ59_09850</name>
</gene>
<name>A0ABS6Z4M1_9ACTN</name>
<dbReference type="RefSeq" id="WP_219666104.1">
    <property type="nucleotide sequence ID" value="NZ_WTFF01000048.1"/>
</dbReference>